<dbReference type="EMBL" id="JAEKNQ010000036">
    <property type="protein sequence ID" value="MBJ7603406.1"/>
    <property type="molecule type" value="Genomic_DNA"/>
</dbReference>
<sequence length="209" mass="23110">MSNTRTGKPVLHHVTLKTTRLDEMVAWYANAVEMRANHHDSAGAWLTNDEANHRMALLAVPGLKDDPDKVPHTGMHHVAFEYGGIDGLLETYERLKNQGITPHATLDHGLTTSLYYLDPDGNSVELQADNFEDWSASSEWMRTAPEFKVNPIGVNTDPEQLHAAWRAGADAAELHRRSYAGEFDPGTPVDLRLPTGAVQQSPEVDKPPV</sequence>
<protein>
    <submittedName>
        <fullName evidence="2">VOC family protein</fullName>
    </submittedName>
</protein>
<comment type="caution">
    <text evidence="2">The sequence shown here is derived from an EMBL/GenBank/DDBJ whole genome shotgun (WGS) entry which is preliminary data.</text>
</comment>
<evidence type="ECO:0000259" key="1">
    <source>
        <dbReference type="PROSITE" id="PS51819"/>
    </source>
</evidence>
<dbReference type="InterPro" id="IPR050383">
    <property type="entry name" value="GlyoxalaseI/FosfomycinResist"/>
</dbReference>
<dbReference type="PANTHER" id="PTHR21366">
    <property type="entry name" value="GLYOXALASE FAMILY PROTEIN"/>
    <property type="match status" value="1"/>
</dbReference>
<gene>
    <name evidence="2" type="ORF">JF888_09505</name>
</gene>
<proteinExistence type="predicted"/>
<reference evidence="2 3" key="1">
    <citation type="submission" date="2020-10" db="EMBL/GenBank/DDBJ databases">
        <title>Ca. Dormibacterota MAGs.</title>
        <authorList>
            <person name="Montgomery K."/>
        </authorList>
    </citation>
    <scope>NUCLEOTIDE SEQUENCE [LARGE SCALE GENOMIC DNA]</scope>
    <source>
        <strain evidence="2">SC8811_S16_3</strain>
    </source>
</reference>
<dbReference type="AlphaFoldDB" id="A0A934KH49"/>
<dbReference type="RefSeq" id="WP_338179385.1">
    <property type="nucleotide sequence ID" value="NZ_JAEKNQ010000036.1"/>
</dbReference>
<dbReference type="Proteomes" id="UP000620075">
    <property type="component" value="Unassembled WGS sequence"/>
</dbReference>
<dbReference type="InterPro" id="IPR004360">
    <property type="entry name" value="Glyas_Fos-R_dOase_dom"/>
</dbReference>
<dbReference type="PANTHER" id="PTHR21366:SF14">
    <property type="entry name" value="GLYOXALASE DOMAIN-CONTAINING PROTEIN 5"/>
    <property type="match status" value="1"/>
</dbReference>
<evidence type="ECO:0000313" key="3">
    <source>
        <dbReference type="Proteomes" id="UP000620075"/>
    </source>
</evidence>
<feature type="domain" description="VOC" evidence="1">
    <location>
        <begin position="10"/>
        <end position="129"/>
    </location>
</feature>
<dbReference type="Gene3D" id="3.10.180.10">
    <property type="entry name" value="2,3-Dihydroxybiphenyl 1,2-Dioxygenase, domain 1"/>
    <property type="match status" value="1"/>
</dbReference>
<accession>A0A934KH49</accession>
<name>A0A934KH49_9BACT</name>
<evidence type="ECO:0000313" key="2">
    <source>
        <dbReference type="EMBL" id="MBJ7603406.1"/>
    </source>
</evidence>
<dbReference type="PROSITE" id="PS51819">
    <property type="entry name" value="VOC"/>
    <property type="match status" value="1"/>
</dbReference>
<dbReference type="SUPFAM" id="SSF54593">
    <property type="entry name" value="Glyoxalase/Bleomycin resistance protein/Dihydroxybiphenyl dioxygenase"/>
    <property type="match status" value="1"/>
</dbReference>
<dbReference type="InterPro" id="IPR037523">
    <property type="entry name" value="VOC_core"/>
</dbReference>
<organism evidence="2 3">
    <name type="scientific">Candidatus Dormiibacter inghamiae</name>
    <dbReference type="NCBI Taxonomy" id="3127013"/>
    <lineage>
        <taxon>Bacteria</taxon>
        <taxon>Bacillati</taxon>
        <taxon>Candidatus Dormiibacterota</taxon>
        <taxon>Candidatus Dormibacteria</taxon>
        <taxon>Candidatus Dormibacterales</taxon>
        <taxon>Candidatus Dormibacteraceae</taxon>
        <taxon>Candidatus Dormiibacter</taxon>
    </lineage>
</organism>
<dbReference type="Pfam" id="PF00903">
    <property type="entry name" value="Glyoxalase"/>
    <property type="match status" value="1"/>
</dbReference>
<dbReference type="InterPro" id="IPR029068">
    <property type="entry name" value="Glyas_Bleomycin-R_OHBP_Dase"/>
</dbReference>